<dbReference type="EMBL" id="JAGHQM010003316">
    <property type="protein sequence ID" value="KAH0544869.1"/>
    <property type="molecule type" value="Genomic_DNA"/>
</dbReference>
<accession>A0A9P8I7V0</accession>
<comment type="caution">
    <text evidence="2">The sequence shown here is derived from an EMBL/GenBank/DDBJ whole genome shotgun (WGS) entry which is preliminary data.</text>
</comment>
<dbReference type="Gene3D" id="2.150.10.10">
    <property type="entry name" value="Serralysin-like metalloprotease, C-terminal"/>
    <property type="match status" value="1"/>
</dbReference>
<sequence length="139" mass="14481">MISPPYRQPVYNPYPYETSIAVRIPEARTQRTKNGNGSHGNTALETTDPARKPGDDSGCQICIRSHGDSINGTSIYGSGNLVYGDGNLVFGTGNSIHGDGNLIFGTASSIHGNANLVYGTGNLVYAPAGPAYKTSGSAM</sequence>
<evidence type="ECO:0000313" key="3">
    <source>
        <dbReference type="Proteomes" id="UP000750711"/>
    </source>
</evidence>
<dbReference type="AlphaFoldDB" id="A0A9P8I7V0"/>
<evidence type="ECO:0000256" key="1">
    <source>
        <dbReference type="SAM" id="MobiDB-lite"/>
    </source>
</evidence>
<feature type="compositionally biased region" description="Polar residues" evidence="1">
    <location>
        <begin position="32"/>
        <end position="45"/>
    </location>
</feature>
<feature type="region of interest" description="Disordered" evidence="1">
    <location>
        <begin position="28"/>
        <end position="56"/>
    </location>
</feature>
<protein>
    <submittedName>
        <fullName evidence="2">Uncharacterized protein</fullName>
    </submittedName>
</protein>
<keyword evidence="3" id="KW-1185">Reference proteome</keyword>
<reference evidence="2" key="1">
    <citation type="submission" date="2021-03" db="EMBL/GenBank/DDBJ databases">
        <title>Comparative genomics and phylogenomic investigation of the class Geoglossomycetes provide insights into ecological specialization and systematics.</title>
        <authorList>
            <person name="Melie T."/>
            <person name="Pirro S."/>
            <person name="Miller A.N."/>
            <person name="Quandt A."/>
        </authorList>
    </citation>
    <scope>NUCLEOTIDE SEQUENCE</scope>
    <source>
        <strain evidence="2">CAQ_001_2017</strain>
    </source>
</reference>
<gene>
    <name evidence="2" type="ORF">GP486_008487</name>
</gene>
<dbReference type="Proteomes" id="UP000750711">
    <property type="component" value="Unassembled WGS sequence"/>
</dbReference>
<name>A0A9P8I7V0_9PEZI</name>
<proteinExistence type="predicted"/>
<organism evidence="2 3">
    <name type="scientific">Trichoglossum hirsutum</name>
    <dbReference type="NCBI Taxonomy" id="265104"/>
    <lineage>
        <taxon>Eukaryota</taxon>
        <taxon>Fungi</taxon>
        <taxon>Dikarya</taxon>
        <taxon>Ascomycota</taxon>
        <taxon>Pezizomycotina</taxon>
        <taxon>Geoglossomycetes</taxon>
        <taxon>Geoglossales</taxon>
        <taxon>Geoglossaceae</taxon>
        <taxon>Trichoglossum</taxon>
    </lineage>
</organism>
<dbReference type="InterPro" id="IPR011049">
    <property type="entry name" value="Serralysin-like_metalloprot_C"/>
</dbReference>
<evidence type="ECO:0000313" key="2">
    <source>
        <dbReference type="EMBL" id="KAH0544869.1"/>
    </source>
</evidence>